<evidence type="ECO:0000313" key="2">
    <source>
        <dbReference type="Proteomes" id="UP000318741"/>
    </source>
</evidence>
<reference evidence="1 2" key="1">
    <citation type="submission" date="2019-02" db="EMBL/GenBank/DDBJ databases">
        <title>Deep-cultivation of Planctomycetes and their phenomic and genomic characterization uncovers novel biology.</title>
        <authorList>
            <person name="Wiegand S."/>
            <person name="Jogler M."/>
            <person name="Boedeker C."/>
            <person name="Pinto D."/>
            <person name="Vollmers J."/>
            <person name="Rivas-Marin E."/>
            <person name="Kohn T."/>
            <person name="Peeters S.H."/>
            <person name="Heuer A."/>
            <person name="Rast P."/>
            <person name="Oberbeckmann S."/>
            <person name="Bunk B."/>
            <person name="Jeske O."/>
            <person name="Meyerdierks A."/>
            <person name="Storesund J.E."/>
            <person name="Kallscheuer N."/>
            <person name="Luecker S."/>
            <person name="Lage O.M."/>
            <person name="Pohl T."/>
            <person name="Merkel B.J."/>
            <person name="Hornburger P."/>
            <person name="Mueller R.-W."/>
            <person name="Bruemmer F."/>
            <person name="Labrenz M."/>
            <person name="Spormann A.M."/>
            <person name="Op den Camp H."/>
            <person name="Overmann J."/>
            <person name="Amann R."/>
            <person name="Jetten M.S.M."/>
            <person name="Mascher T."/>
            <person name="Medema M.H."/>
            <person name="Devos D.P."/>
            <person name="Kaster A.-K."/>
            <person name="Ovreas L."/>
            <person name="Rohde M."/>
            <person name="Galperin M.Y."/>
            <person name="Jogler C."/>
        </authorList>
    </citation>
    <scope>NUCLEOTIDE SEQUENCE [LARGE SCALE GENOMIC DNA]</scope>
    <source>
        <strain evidence="1 2">CA12</strain>
    </source>
</reference>
<gene>
    <name evidence="1" type="ORF">CA12_28470</name>
</gene>
<dbReference type="RefSeq" id="WP_145359677.1">
    <property type="nucleotide sequence ID" value="NZ_CP036265.1"/>
</dbReference>
<proteinExistence type="predicted"/>
<sequence length="134" mass="14454">MKPTTTTDMTPAGLQARADAFAMCAGTMAFRIRRDVFFDQATGLIAFADNNPDEGRPERLSALRERLSAEGVVERAVGGYADPEDDQPPYATPYTVVLLLDVPAEDGMSRRSGVWPVRDAVRATVGEIGLTHVG</sequence>
<evidence type="ECO:0000313" key="1">
    <source>
        <dbReference type="EMBL" id="QDT16740.1"/>
    </source>
</evidence>
<dbReference type="OrthoDB" id="9793039at2"/>
<accession>A0A517PBJ6</accession>
<dbReference type="AlphaFoldDB" id="A0A517PBJ6"/>
<name>A0A517PBJ6_9PLAN</name>
<dbReference type="EMBL" id="CP036265">
    <property type="protein sequence ID" value="QDT16740.1"/>
    <property type="molecule type" value="Genomic_DNA"/>
</dbReference>
<keyword evidence="2" id="KW-1185">Reference proteome</keyword>
<dbReference type="KEGG" id="acaf:CA12_28470"/>
<organism evidence="1 2">
    <name type="scientific">Alienimonas californiensis</name>
    <dbReference type="NCBI Taxonomy" id="2527989"/>
    <lineage>
        <taxon>Bacteria</taxon>
        <taxon>Pseudomonadati</taxon>
        <taxon>Planctomycetota</taxon>
        <taxon>Planctomycetia</taxon>
        <taxon>Planctomycetales</taxon>
        <taxon>Planctomycetaceae</taxon>
        <taxon>Alienimonas</taxon>
    </lineage>
</organism>
<protein>
    <submittedName>
        <fullName evidence="1">Uncharacterized protein</fullName>
    </submittedName>
</protein>
<dbReference type="Proteomes" id="UP000318741">
    <property type="component" value="Chromosome"/>
</dbReference>